<feature type="compositionally biased region" description="Acidic residues" evidence="1">
    <location>
        <begin position="310"/>
        <end position="319"/>
    </location>
</feature>
<dbReference type="AlphaFoldDB" id="A0ABD2Q731"/>
<keyword evidence="3" id="KW-1185">Reference proteome</keyword>
<feature type="compositionally biased region" description="Acidic residues" evidence="1">
    <location>
        <begin position="274"/>
        <end position="302"/>
    </location>
</feature>
<evidence type="ECO:0000313" key="2">
    <source>
        <dbReference type="EMBL" id="KAL3315355.1"/>
    </source>
</evidence>
<sequence length="319" mass="36694">MRRGGRRGQFSSTNLSGLRDTVRRKLFDPNAEPVIPSAASLLAKLKPIQFKPIKLATLFKYSADSDEKHIQKDEINILDDEADSSTMLRIGSPEFLASAFRTDCLLGYIFRYGPDYHKFKKQEEGISMAALADTHSKTDSQKENEALSNFSPLHLLLDHENIDRWKSQKLLMQRYNPARWYPKELVQMIKMSTGKGKRTKKVKKKAIMLEQREEMDMENTETAVERAELLLEIKQTASDEEEDALESDNEDDDPEDARWNGKKTKKSTTPGEISDVDEDEEEEEENDYCQDYFDNGEGDDAFDNIRMDDGEGDVEDYYD</sequence>
<evidence type="ECO:0000313" key="3">
    <source>
        <dbReference type="Proteomes" id="UP001626550"/>
    </source>
</evidence>
<evidence type="ECO:0000256" key="1">
    <source>
        <dbReference type="SAM" id="MobiDB-lite"/>
    </source>
</evidence>
<protein>
    <recommendedName>
        <fullName evidence="4">DNA-directed RNA polymerase III subunit</fullName>
    </recommendedName>
</protein>
<organism evidence="2 3">
    <name type="scientific">Cichlidogyrus casuarinus</name>
    <dbReference type="NCBI Taxonomy" id="1844966"/>
    <lineage>
        <taxon>Eukaryota</taxon>
        <taxon>Metazoa</taxon>
        <taxon>Spiralia</taxon>
        <taxon>Lophotrochozoa</taxon>
        <taxon>Platyhelminthes</taxon>
        <taxon>Monogenea</taxon>
        <taxon>Monopisthocotylea</taxon>
        <taxon>Dactylogyridea</taxon>
        <taxon>Ancyrocephalidae</taxon>
        <taxon>Cichlidogyrus</taxon>
    </lineage>
</organism>
<gene>
    <name evidence="2" type="ORF">Ciccas_006020</name>
</gene>
<feature type="region of interest" description="Disordered" evidence="1">
    <location>
        <begin position="238"/>
        <end position="319"/>
    </location>
</feature>
<dbReference type="Proteomes" id="UP001626550">
    <property type="component" value="Unassembled WGS sequence"/>
</dbReference>
<accession>A0ABD2Q731</accession>
<comment type="caution">
    <text evidence="2">The sequence shown here is derived from an EMBL/GenBank/DDBJ whole genome shotgun (WGS) entry which is preliminary data.</text>
</comment>
<dbReference type="EMBL" id="JBJKFK010000770">
    <property type="protein sequence ID" value="KAL3315355.1"/>
    <property type="molecule type" value="Genomic_DNA"/>
</dbReference>
<name>A0ABD2Q731_9PLAT</name>
<feature type="compositionally biased region" description="Acidic residues" evidence="1">
    <location>
        <begin position="238"/>
        <end position="255"/>
    </location>
</feature>
<evidence type="ECO:0008006" key="4">
    <source>
        <dbReference type="Google" id="ProtNLM"/>
    </source>
</evidence>
<proteinExistence type="predicted"/>
<reference evidence="2 3" key="1">
    <citation type="submission" date="2024-11" db="EMBL/GenBank/DDBJ databases">
        <title>Adaptive evolution of stress response genes in parasites aligns with host niche diversity.</title>
        <authorList>
            <person name="Hahn C."/>
            <person name="Resl P."/>
        </authorList>
    </citation>
    <scope>NUCLEOTIDE SEQUENCE [LARGE SCALE GENOMIC DNA]</scope>
    <source>
        <strain evidence="2">EGGRZ-B1_66</strain>
        <tissue evidence="2">Body</tissue>
    </source>
</reference>